<keyword evidence="4 6" id="KW-1015">Disulfide bond</keyword>
<dbReference type="SMART" id="SM00179">
    <property type="entry name" value="EGF_CA"/>
    <property type="match status" value="2"/>
</dbReference>
<dbReference type="InterPro" id="IPR049883">
    <property type="entry name" value="NOTCH1_EGF-like"/>
</dbReference>
<evidence type="ECO:0000256" key="3">
    <source>
        <dbReference type="ARBA" id="ARBA00022737"/>
    </source>
</evidence>
<dbReference type="GO" id="GO:0016020">
    <property type="term" value="C:membrane"/>
    <property type="evidence" value="ECO:0007669"/>
    <property type="project" value="UniProtKB-ARBA"/>
</dbReference>
<evidence type="ECO:0000256" key="2">
    <source>
        <dbReference type="ARBA" id="ARBA00022729"/>
    </source>
</evidence>
<dbReference type="FunFam" id="2.10.25.10:FF:000125">
    <property type="entry name" value="Neurogenic locus notch protein-like"/>
    <property type="match status" value="1"/>
</dbReference>
<keyword evidence="5" id="KW-0325">Glycoprotein</keyword>
<dbReference type="CDD" id="cd00054">
    <property type="entry name" value="EGF_CA"/>
    <property type="match status" value="2"/>
</dbReference>
<feature type="domain" description="EGF-like" evidence="7">
    <location>
        <begin position="25"/>
        <end position="63"/>
    </location>
</feature>
<dbReference type="PROSITE" id="PS01186">
    <property type="entry name" value="EGF_2"/>
    <property type="match status" value="1"/>
</dbReference>
<dbReference type="PROSITE" id="PS00022">
    <property type="entry name" value="EGF_1"/>
    <property type="match status" value="1"/>
</dbReference>
<dbReference type="PROSITE" id="PS00010">
    <property type="entry name" value="ASX_HYDROXYL"/>
    <property type="match status" value="1"/>
</dbReference>
<feature type="disulfide bond" evidence="6">
    <location>
        <begin position="53"/>
        <end position="62"/>
    </location>
</feature>
<accession>A0ABD1J7Q0</accession>
<reference evidence="8 9" key="1">
    <citation type="submission" date="2024-09" db="EMBL/GenBank/DDBJ databases">
        <title>A chromosome-level genome assembly of Gray's grenadier anchovy, Coilia grayii.</title>
        <authorList>
            <person name="Fu Z."/>
        </authorList>
    </citation>
    <scope>NUCLEOTIDE SEQUENCE [LARGE SCALE GENOMIC DNA]</scope>
    <source>
        <strain evidence="8">G4</strain>
        <tissue evidence="8">Muscle</tissue>
    </source>
</reference>
<dbReference type="GO" id="GO:0045597">
    <property type="term" value="P:positive regulation of cell differentiation"/>
    <property type="evidence" value="ECO:0007669"/>
    <property type="project" value="UniProtKB-ARBA"/>
</dbReference>
<dbReference type="Pfam" id="PF00008">
    <property type="entry name" value="EGF"/>
    <property type="match status" value="1"/>
</dbReference>
<evidence type="ECO:0000256" key="4">
    <source>
        <dbReference type="ARBA" id="ARBA00023157"/>
    </source>
</evidence>
<dbReference type="Pfam" id="PF07645">
    <property type="entry name" value="EGF_CA"/>
    <property type="match status" value="1"/>
</dbReference>
<evidence type="ECO:0000313" key="8">
    <source>
        <dbReference type="EMBL" id="KAL2083222.1"/>
    </source>
</evidence>
<comment type="caution">
    <text evidence="6">Lacks conserved residue(s) required for the propagation of feature annotation.</text>
</comment>
<dbReference type="AlphaFoldDB" id="A0ABD1J7Q0"/>
<keyword evidence="1 6" id="KW-0245">EGF-like domain</keyword>
<dbReference type="InterPro" id="IPR001881">
    <property type="entry name" value="EGF-like_Ca-bd_dom"/>
</dbReference>
<proteinExistence type="predicted"/>
<dbReference type="EMBL" id="JBHFQA010000018">
    <property type="protein sequence ID" value="KAL2083222.1"/>
    <property type="molecule type" value="Genomic_DNA"/>
</dbReference>
<evidence type="ECO:0000313" key="9">
    <source>
        <dbReference type="Proteomes" id="UP001591681"/>
    </source>
</evidence>
<feature type="disulfide bond" evidence="6">
    <location>
        <begin position="34"/>
        <end position="51"/>
    </location>
</feature>
<keyword evidence="2" id="KW-0732">Signal</keyword>
<comment type="caution">
    <text evidence="8">The sequence shown here is derived from an EMBL/GenBank/DDBJ whole genome shotgun (WGS) entry which is preliminary data.</text>
</comment>
<name>A0ABD1J7Q0_9TELE</name>
<dbReference type="SMART" id="SM00181">
    <property type="entry name" value="EGF"/>
    <property type="match status" value="2"/>
</dbReference>
<evidence type="ECO:0000259" key="7">
    <source>
        <dbReference type="PROSITE" id="PS50026"/>
    </source>
</evidence>
<dbReference type="PANTHER" id="PTHR12916">
    <property type="entry name" value="CYTOCHROME C OXIDASE POLYPEPTIDE VIC-2"/>
    <property type="match status" value="1"/>
</dbReference>
<dbReference type="PROSITE" id="PS01187">
    <property type="entry name" value="EGF_CA"/>
    <property type="match status" value="1"/>
</dbReference>
<dbReference type="Proteomes" id="UP001591681">
    <property type="component" value="Unassembled WGS sequence"/>
</dbReference>
<dbReference type="GO" id="GO:1901222">
    <property type="term" value="P:regulation of non-canonical NF-kappaB signal transduction"/>
    <property type="evidence" value="ECO:0007669"/>
    <property type="project" value="UniProtKB-ARBA"/>
</dbReference>
<gene>
    <name evidence="8" type="ORF">ACEWY4_020995</name>
</gene>
<sequence length="113" mass="12317">MRWDLLIRDHLIYLSGFEGAHCEIDTDECGSSPCHNQGYCVDGINSYAFRCNCPPGYFGALCSLDVNECEASPCLNDGVCINRPGGFRCVCLAGFSGTYVYLPRGDNEINTTG</sequence>
<evidence type="ECO:0000256" key="6">
    <source>
        <dbReference type="PROSITE-ProRule" id="PRU00076"/>
    </source>
</evidence>
<dbReference type="GO" id="GO:0060218">
    <property type="term" value="P:hematopoietic stem cell differentiation"/>
    <property type="evidence" value="ECO:0007669"/>
    <property type="project" value="UniProtKB-ARBA"/>
</dbReference>
<feature type="domain" description="EGF-like" evidence="7">
    <location>
        <begin position="65"/>
        <end position="101"/>
    </location>
</feature>
<keyword evidence="3" id="KW-0677">Repeat</keyword>
<evidence type="ECO:0000256" key="1">
    <source>
        <dbReference type="ARBA" id="ARBA00022536"/>
    </source>
</evidence>
<dbReference type="InterPro" id="IPR000152">
    <property type="entry name" value="EGF-type_Asp/Asn_hydroxyl_site"/>
</dbReference>
<dbReference type="PANTHER" id="PTHR12916:SF4">
    <property type="entry name" value="UNINFLATABLE, ISOFORM C"/>
    <property type="match status" value="1"/>
</dbReference>
<keyword evidence="9" id="KW-1185">Reference proteome</keyword>
<dbReference type="InterPro" id="IPR000742">
    <property type="entry name" value="EGF"/>
</dbReference>
<dbReference type="FunFam" id="2.10.25.10:FF:000472">
    <property type="entry name" value="Uncharacterized protein, isoform A"/>
    <property type="match status" value="1"/>
</dbReference>
<protein>
    <recommendedName>
        <fullName evidence="7">EGF-like domain-containing protein</fullName>
    </recommendedName>
</protein>
<dbReference type="PROSITE" id="PS50026">
    <property type="entry name" value="EGF_3"/>
    <property type="match status" value="2"/>
</dbReference>
<dbReference type="InterPro" id="IPR018097">
    <property type="entry name" value="EGF_Ca-bd_CS"/>
</dbReference>
<evidence type="ECO:0000256" key="5">
    <source>
        <dbReference type="ARBA" id="ARBA00023180"/>
    </source>
</evidence>
<dbReference type="Gene3D" id="2.10.25.10">
    <property type="entry name" value="Laminin"/>
    <property type="match status" value="2"/>
</dbReference>
<dbReference type="SUPFAM" id="SSF57196">
    <property type="entry name" value="EGF/Laminin"/>
    <property type="match status" value="2"/>
</dbReference>
<organism evidence="8 9">
    <name type="scientific">Coilia grayii</name>
    <name type="common">Gray's grenadier anchovy</name>
    <dbReference type="NCBI Taxonomy" id="363190"/>
    <lineage>
        <taxon>Eukaryota</taxon>
        <taxon>Metazoa</taxon>
        <taxon>Chordata</taxon>
        <taxon>Craniata</taxon>
        <taxon>Vertebrata</taxon>
        <taxon>Euteleostomi</taxon>
        <taxon>Actinopterygii</taxon>
        <taxon>Neopterygii</taxon>
        <taxon>Teleostei</taxon>
        <taxon>Clupei</taxon>
        <taxon>Clupeiformes</taxon>
        <taxon>Clupeoidei</taxon>
        <taxon>Engraulidae</taxon>
        <taxon>Coilinae</taxon>
        <taxon>Coilia</taxon>
    </lineage>
</organism>